<reference evidence="2" key="1">
    <citation type="submission" date="2023-02" db="EMBL/GenBank/DDBJ databases">
        <title>Identification and recombinant expression of a fungal hydrolase from Papiliotrema laurentii that hydrolyzes apple cutin and clears colloidal polyester polyurethane.</title>
        <authorList>
            <consortium name="DOE Joint Genome Institute"/>
            <person name="Roman V.A."/>
            <person name="Bojanowski C."/>
            <person name="Crable B.R."/>
            <person name="Wagner D.N."/>
            <person name="Hung C.S."/>
            <person name="Nadeau L.J."/>
            <person name="Schratz L."/>
            <person name="Haridas S."/>
            <person name="Pangilinan J."/>
            <person name="Lipzen A."/>
            <person name="Na H."/>
            <person name="Yan M."/>
            <person name="Ng V."/>
            <person name="Grigoriev I.V."/>
            <person name="Spatafora J.W."/>
            <person name="Barlow D."/>
            <person name="Biffinger J."/>
            <person name="Kelley-Loughnane N."/>
            <person name="Varaljay V.A."/>
            <person name="Crookes-Goodson W.J."/>
        </authorList>
    </citation>
    <scope>NUCLEOTIDE SEQUENCE</scope>
    <source>
        <strain evidence="2">5307AH</strain>
    </source>
</reference>
<comment type="caution">
    <text evidence="2">The sequence shown here is derived from an EMBL/GenBank/DDBJ whole genome shotgun (WGS) entry which is preliminary data.</text>
</comment>
<gene>
    <name evidence="2" type="ORF">DB88DRAFT_488022</name>
</gene>
<feature type="compositionally biased region" description="Basic and acidic residues" evidence="1">
    <location>
        <begin position="131"/>
        <end position="151"/>
    </location>
</feature>
<accession>A0AAD9FS00</accession>
<evidence type="ECO:0000313" key="2">
    <source>
        <dbReference type="EMBL" id="KAK1925125.1"/>
    </source>
</evidence>
<feature type="region of interest" description="Disordered" evidence="1">
    <location>
        <begin position="65"/>
        <end position="237"/>
    </location>
</feature>
<feature type="compositionally biased region" description="Polar residues" evidence="1">
    <location>
        <begin position="66"/>
        <end position="76"/>
    </location>
</feature>
<dbReference type="Proteomes" id="UP001182556">
    <property type="component" value="Unassembled WGS sequence"/>
</dbReference>
<dbReference type="EMBL" id="JAODAN010000004">
    <property type="protein sequence ID" value="KAK1925125.1"/>
    <property type="molecule type" value="Genomic_DNA"/>
</dbReference>
<feature type="region of interest" description="Disordered" evidence="1">
    <location>
        <begin position="1"/>
        <end position="45"/>
    </location>
</feature>
<organism evidence="2 3">
    <name type="scientific">Papiliotrema laurentii</name>
    <name type="common">Cryptococcus laurentii</name>
    <dbReference type="NCBI Taxonomy" id="5418"/>
    <lineage>
        <taxon>Eukaryota</taxon>
        <taxon>Fungi</taxon>
        <taxon>Dikarya</taxon>
        <taxon>Basidiomycota</taxon>
        <taxon>Agaricomycotina</taxon>
        <taxon>Tremellomycetes</taxon>
        <taxon>Tremellales</taxon>
        <taxon>Rhynchogastremaceae</taxon>
        <taxon>Papiliotrema</taxon>
    </lineage>
</organism>
<sequence length="404" mass="46270">MPRRSSYTGYSRDPRDGPLGQDSEFLYSNDAYPFQSPGIGREYRPPRHDPYIHWRGWDPGPWDQFGTHQWHSSSSPPRGEPFAPDPRSRIPDSGDDYASSRRYSTTTGGYQYLYDAASTRAPRHKHGYVRGQEDPRRKKWEFGWEPAERKGHVPSSTRDSHYQAGRRPSYPSRRPSDGHTGRRGRGGTWPIPEGSAFSPQRQSPSDTSDSGYDSSDTSRGHTRPRGGVRYEERSMPRHRRIHSDWWPEAADDLNGAIHSLLEELPGRIPDPNFSDRAGESGTALRNLWRDEFRLWSQHLPLEKNQKPELAILSGTVATEETDHQDGTTEYNRYFRVLARDPTSRHPTWQSSGKTYTLKVITDGLVSKWSAENVPAGGCNPDLDQYGEDFVLRSSRGPHRRRRRE</sequence>
<dbReference type="AlphaFoldDB" id="A0AAD9FS00"/>
<proteinExistence type="predicted"/>
<name>A0AAD9FS00_PAPLA</name>
<evidence type="ECO:0000313" key="3">
    <source>
        <dbReference type="Proteomes" id="UP001182556"/>
    </source>
</evidence>
<keyword evidence="3" id="KW-1185">Reference proteome</keyword>
<feature type="compositionally biased region" description="Low complexity" evidence="1">
    <location>
        <begin position="203"/>
        <end position="217"/>
    </location>
</feature>
<evidence type="ECO:0000256" key="1">
    <source>
        <dbReference type="SAM" id="MobiDB-lite"/>
    </source>
</evidence>
<protein>
    <submittedName>
        <fullName evidence="2">Uncharacterized protein</fullName>
    </submittedName>
</protein>